<name>A0A6N7W845_9FIRM</name>
<dbReference type="RefSeq" id="WP_008978099.1">
    <property type="nucleotide sequence ID" value="NZ_VUMI01000065.1"/>
</dbReference>
<keyword evidence="3" id="KW-1185">Reference proteome</keyword>
<comment type="caution">
    <text evidence="2">The sequence shown here is derived from an EMBL/GenBank/DDBJ whole genome shotgun (WGS) entry which is preliminary data.</text>
</comment>
<dbReference type="EMBL" id="VUMI01000065">
    <property type="protein sequence ID" value="MSS91426.1"/>
    <property type="molecule type" value="Genomic_DNA"/>
</dbReference>
<dbReference type="Pfam" id="PF09605">
    <property type="entry name" value="Trep_Strep"/>
    <property type="match status" value="1"/>
</dbReference>
<dbReference type="AlphaFoldDB" id="A0A6N7W845"/>
<sequence>MKTKLTTKDLIAAGAFGAIYLVILTVLSSLVLPIVPVLFLATPLIAGIVLGTVYMLYATKVQKKGAILILAVLVGLITSMSTFYPLLFSVIWGILAEVIASRKERKSAGMLAASYVVFNMTSMGPFFAIILAKEAFLENCATYYGADYAATLNTLTPNWIVVVLIAFALIGGLLGGLLGKRILKKHFEKAGITA</sequence>
<keyword evidence="1" id="KW-0812">Transmembrane</keyword>
<feature type="transmembrane region" description="Helical" evidence="1">
    <location>
        <begin position="159"/>
        <end position="179"/>
    </location>
</feature>
<keyword evidence="1" id="KW-0472">Membrane</keyword>
<feature type="transmembrane region" description="Helical" evidence="1">
    <location>
        <begin position="12"/>
        <end position="31"/>
    </location>
</feature>
<feature type="transmembrane region" description="Helical" evidence="1">
    <location>
        <begin position="69"/>
        <end position="95"/>
    </location>
</feature>
<protein>
    <submittedName>
        <fullName evidence="2">MptD family putative ECF transporter S component</fullName>
    </submittedName>
</protein>
<accession>A0A6N7W845</accession>
<dbReference type="NCBIfam" id="TIGR02185">
    <property type="entry name" value="Trep_Strep"/>
    <property type="match status" value="1"/>
</dbReference>
<reference evidence="2 3" key="1">
    <citation type="submission" date="2019-08" db="EMBL/GenBank/DDBJ databases">
        <title>In-depth cultivation of the pig gut microbiome towards novel bacterial diversity and tailored functional studies.</title>
        <authorList>
            <person name="Wylensek D."/>
            <person name="Hitch T.C.A."/>
            <person name="Clavel T."/>
        </authorList>
    </citation>
    <scope>NUCLEOTIDE SEQUENCE [LARGE SCALE GENOMIC DNA]</scope>
    <source>
        <strain evidence="2 3">WCA-389-WT-23B</strain>
    </source>
</reference>
<evidence type="ECO:0000313" key="3">
    <source>
        <dbReference type="Proteomes" id="UP000436047"/>
    </source>
</evidence>
<gene>
    <name evidence="2" type="ORF">FYJ45_25305</name>
</gene>
<evidence type="ECO:0000256" key="1">
    <source>
        <dbReference type="SAM" id="Phobius"/>
    </source>
</evidence>
<evidence type="ECO:0000313" key="2">
    <source>
        <dbReference type="EMBL" id="MSS91426.1"/>
    </source>
</evidence>
<keyword evidence="1" id="KW-1133">Transmembrane helix</keyword>
<proteinExistence type="predicted"/>
<organism evidence="2 3">
    <name type="scientific">Eisenbergiella porci</name>
    <dbReference type="NCBI Taxonomy" id="2652274"/>
    <lineage>
        <taxon>Bacteria</taxon>
        <taxon>Bacillati</taxon>
        <taxon>Bacillota</taxon>
        <taxon>Clostridia</taxon>
        <taxon>Lachnospirales</taxon>
        <taxon>Lachnospiraceae</taxon>
        <taxon>Eisenbergiella</taxon>
    </lineage>
</organism>
<feature type="transmembrane region" description="Helical" evidence="1">
    <location>
        <begin position="37"/>
        <end position="57"/>
    </location>
</feature>
<dbReference type="GeneID" id="86056332"/>
<dbReference type="InterPro" id="IPR011733">
    <property type="entry name" value="CHP02185_IM"/>
</dbReference>
<dbReference type="Proteomes" id="UP000436047">
    <property type="component" value="Unassembled WGS sequence"/>
</dbReference>